<evidence type="ECO:0000313" key="3">
    <source>
        <dbReference type="EMBL" id="QHT68186.1"/>
    </source>
</evidence>
<dbReference type="Pfam" id="PF08327">
    <property type="entry name" value="AHSA1"/>
    <property type="match status" value="1"/>
</dbReference>
<dbReference type="KEGG" id="rhoz:GXP67_16820"/>
<dbReference type="SUPFAM" id="SSF55961">
    <property type="entry name" value="Bet v1-like"/>
    <property type="match status" value="1"/>
</dbReference>
<dbReference type="Proteomes" id="UP000480178">
    <property type="component" value="Chromosome"/>
</dbReference>
<reference evidence="3 4" key="1">
    <citation type="submission" date="2020-01" db="EMBL/GenBank/DDBJ databases">
        <authorList>
            <person name="Kim M.K."/>
        </authorList>
    </citation>
    <scope>NUCLEOTIDE SEQUENCE [LARGE SCALE GENOMIC DNA]</scope>
    <source>
        <strain evidence="3 4">172606-1</strain>
    </source>
</reference>
<dbReference type="CDD" id="cd07814">
    <property type="entry name" value="SRPBCC_CalC_Aha1-like"/>
    <property type="match status" value="1"/>
</dbReference>
<dbReference type="RefSeq" id="WP_162444204.1">
    <property type="nucleotide sequence ID" value="NZ_CP048222.1"/>
</dbReference>
<proteinExistence type="inferred from homology"/>
<organism evidence="3 4">
    <name type="scientific">Rhodocytophaga rosea</name>
    <dbReference type="NCBI Taxonomy" id="2704465"/>
    <lineage>
        <taxon>Bacteria</taxon>
        <taxon>Pseudomonadati</taxon>
        <taxon>Bacteroidota</taxon>
        <taxon>Cytophagia</taxon>
        <taxon>Cytophagales</taxon>
        <taxon>Rhodocytophagaceae</taxon>
        <taxon>Rhodocytophaga</taxon>
    </lineage>
</organism>
<comment type="similarity">
    <text evidence="1">Belongs to the AHA1 family.</text>
</comment>
<sequence>MTLIEQNDIVRKIITIDAPVSIVWQYLTTPDLMKLWMLDADMEMDILTDWKIGSPIKMKGKFHRIKFENTGTILTCQKEKVLIYTHLSSISRLAARAENFCTITFMLIPAEQSTTLELTITNFPTYAIFTHMAFYWKTTLEVLKRQLENNTL</sequence>
<feature type="domain" description="Activator of Hsp90 ATPase homologue 1/2-like C-terminal" evidence="2">
    <location>
        <begin position="17"/>
        <end position="147"/>
    </location>
</feature>
<evidence type="ECO:0000256" key="1">
    <source>
        <dbReference type="ARBA" id="ARBA00006817"/>
    </source>
</evidence>
<dbReference type="EMBL" id="CP048222">
    <property type="protein sequence ID" value="QHT68186.1"/>
    <property type="molecule type" value="Genomic_DNA"/>
</dbReference>
<evidence type="ECO:0000259" key="2">
    <source>
        <dbReference type="Pfam" id="PF08327"/>
    </source>
</evidence>
<dbReference type="InterPro" id="IPR013538">
    <property type="entry name" value="ASHA1/2-like_C"/>
</dbReference>
<gene>
    <name evidence="3" type="ORF">GXP67_16820</name>
</gene>
<evidence type="ECO:0000313" key="4">
    <source>
        <dbReference type="Proteomes" id="UP000480178"/>
    </source>
</evidence>
<accession>A0A6C0GJH1</accession>
<name>A0A6C0GJH1_9BACT</name>
<dbReference type="Gene3D" id="3.30.530.20">
    <property type="match status" value="1"/>
</dbReference>
<protein>
    <submittedName>
        <fullName evidence="3">SRPBCC domain-containing protein</fullName>
    </submittedName>
</protein>
<dbReference type="AlphaFoldDB" id="A0A6C0GJH1"/>
<dbReference type="InterPro" id="IPR023393">
    <property type="entry name" value="START-like_dom_sf"/>
</dbReference>
<keyword evidence="4" id="KW-1185">Reference proteome</keyword>